<feature type="disulfide bond" evidence="6">
    <location>
        <begin position="626"/>
        <end position="653"/>
    </location>
</feature>
<feature type="disulfide bond" evidence="6">
    <location>
        <begin position="5"/>
        <end position="32"/>
    </location>
</feature>
<dbReference type="InParanoid" id="A7SIF8"/>
<feature type="disulfide bond" evidence="6">
    <location>
        <begin position="457"/>
        <end position="484"/>
    </location>
</feature>
<feature type="domain" description="Sushi" evidence="7">
    <location>
        <begin position="371"/>
        <end position="428"/>
    </location>
</feature>
<feature type="domain" description="Sushi" evidence="7">
    <location>
        <begin position="1004"/>
        <end position="1060"/>
    </location>
</feature>
<dbReference type="EMBL" id="DS469668">
    <property type="protein sequence ID" value="EDO36503.1"/>
    <property type="molecule type" value="Genomic_DNA"/>
</dbReference>
<dbReference type="InterPro" id="IPR000436">
    <property type="entry name" value="Sushi_SCR_CCP_dom"/>
</dbReference>
<protein>
    <recommendedName>
        <fullName evidence="7">Sushi domain-containing protein</fullName>
    </recommendedName>
</protein>
<feature type="disulfide bond" evidence="6">
    <location>
        <begin position="568"/>
        <end position="595"/>
    </location>
</feature>
<keyword evidence="4 6" id="KW-1015">Disulfide bond</keyword>
<keyword evidence="2" id="KW-0732">Signal</keyword>
<dbReference type="PhylomeDB" id="A7SIF8"/>
<feature type="domain" description="Sushi" evidence="7">
    <location>
        <begin position="714"/>
        <end position="771"/>
    </location>
</feature>
<feature type="disulfide bond" evidence="6">
    <location>
        <begin position="916"/>
        <end position="943"/>
    </location>
</feature>
<feature type="domain" description="Sushi" evidence="7">
    <location>
        <begin position="211"/>
        <end position="268"/>
    </location>
</feature>
<feature type="domain" description="Sushi" evidence="7">
    <location>
        <begin position="317"/>
        <end position="370"/>
    </location>
</feature>
<evidence type="ECO:0000256" key="6">
    <source>
        <dbReference type="PROSITE-ProRule" id="PRU00302"/>
    </source>
</evidence>
<dbReference type="AlphaFoldDB" id="A7SIF8"/>
<keyword evidence="3" id="KW-0677">Repeat</keyword>
<feature type="domain" description="Sushi" evidence="7">
    <location>
        <begin position="772"/>
        <end position="829"/>
    </location>
</feature>
<dbReference type="Proteomes" id="UP000001593">
    <property type="component" value="Unassembled WGS sequence"/>
</dbReference>
<feature type="non-terminal residue" evidence="8">
    <location>
        <position position="1060"/>
    </location>
</feature>
<dbReference type="OMA" id="ASCKPVD"/>
<feature type="disulfide bond" evidence="6">
    <location>
        <begin position="800"/>
        <end position="827"/>
    </location>
</feature>
<feature type="domain" description="Sushi" evidence="7">
    <location>
        <begin position="888"/>
        <end position="945"/>
    </location>
</feature>
<keyword evidence="9" id="KW-1185">Reference proteome</keyword>
<dbReference type="eggNOG" id="KOG1217">
    <property type="taxonomic scope" value="Eukaryota"/>
</dbReference>
<feature type="domain" description="Sushi" evidence="7">
    <location>
        <begin position="35"/>
        <end position="91"/>
    </location>
</feature>
<feature type="domain" description="Sushi" evidence="7">
    <location>
        <begin position="598"/>
        <end position="655"/>
    </location>
</feature>
<dbReference type="HOGENOM" id="CLU_013179_0_0_1"/>
<dbReference type="SMART" id="SM00032">
    <property type="entry name" value="CCP"/>
    <property type="match status" value="17"/>
</dbReference>
<feature type="disulfide bond" evidence="6">
    <location>
        <begin position="239"/>
        <end position="266"/>
    </location>
</feature>
<feature type="domain" description="Sushi" evidence="7">
    <location>
        <begin position="429"/>
        <end position="486"/>
    </location>
</feature>
<feature type="domain" description="Sushi" evidence="7">
    <location>
        <begin position="94"/>
        <end position="149"/>
    </location>
</feature>
<proteinExistence type="predicted"/>
<feature type="disulfide bond" evidence="6">
    <location>
        <begin position="1032"/>
        <end position="1059"/>
    </location>
</feature>
<feature type="disulfide bond" evidence="6">
    <location>
        <begin position="684"/>
        <end position="711"/>
    </location>
</feature>
<feature type="disulfide bond" evidence="6">
    <location>
        <begin position="399"/>
        <end position="426"/>
    </location>
</feature>
<dbReference type="Gene3D" id="2.10.70.10">
    <property type="entry name" value="Complement Module, domain 1"/>
    <property type="match status" value="18"/>
</dbReference>
<name>A7SIF8_NEMVE</name>
<keyword evidence="1 6" id="KW-0768">Sushi</keyword>
<dbReference type="InterPro" id="IPR035976">
    <property type="entry name" value="Sushi/SCR/CCP_sf"/>
</dbReference>
<sequence>VFFMCKYGFKLIGSPVRKCGKDNKWTGTQPRCEIVDCGPLRAPMNGHVIGNETTFHKIVRFSCNPGYKMHGYPDAICQANGEWSNTVTCLLVGLSCGQPRDVRNAEYKLTGTGFNDNVTYTCNEGFTVIGTVTKRCTAKGEWGGALPTCMADCPKPSHIPENAFIVNEKERYMSGERVTFKCKPGYNQEGLATTLCFLGDWNIMPFKCEKGGCGDPGLPENGAKVGLSYGVGARVFFTCKLGFNLKGSPSRRCGEDNKWTGTQPRCESKTVSFAERALAEEAFRLFYYKLPLSTLQKSHVDINSGSNSGSLALETLALIEAPTNGSVIGNETTFQKIMRFACDPGFEMDGNPVAICQSDGKWSSTVTCNPVNCGSLDAPAHGSVSGDSTTFTSRLVFSCDAGYIMSGSPIRTCLKNASWSGTQPRCDAVECGKLAVPRNGTRVGTLWTFPNTVRFACDEGFELSGSAVRTCQADGSWNGTLSECNAVDCGPLPVPMNGSIPGEATVYPFQREVKCDRGFILRGSRFRLCQADGSWSGRTRDCGPLATPTNGTKTGSLTTFPNKVTFSCDEGFILIGSPLRSCQSSGKWSGEQVRCEALDCGFLATPMNGSKIGAKTFFPNQVLFSCDEGFELIGSARRACLSNGSWSGVSVICKAHDCGPLVSPLNGTKTGSLTTFPNIITFKCDPGFNLIGSPKRTCQSNARWSGQMVSCKARDCGPLTTPRNGSKLGSLTTFPNKVHFWCDEGFDLLGSKLRVCQANAIWSGDKVTCQARDCGPLNTPLNGTKTGSLTTFPNTVKFMCDEGFNLIGSRNRTCQSNGKWSGQQVACGARDCGPLPTPMNGTKIGSLTTFPNKVTFTCVEGFNLIGSSIRHCQSDSTWSGSQPTCKVRDCGPLPVPANGKMLGLHTTYPSDIHFRCYKGFNLIGSPTRSCQSNAKWSGKEVSCNAVDCGPLAAPMNGSSVGNLTVFPNIIKFICDEGFDLLGSSVWRCSSDGKWDGITTTCKAVDCGPLVKPLNGSMMGSLTYYPNHVSFTCDKGFLLRGSEVRACQANRTWSGMNTRCE</sequence>
<feature type="disulfide bond" evidence="6">
    <location>
        <begin position="742"/>
        <end position="769"/>
    </location>
</feature>
<comment type="caution">
    <text evidence="6">Lacks conserved residue(s) required for the propagation of feature annotation.</text>
</comment>
<feature type="non-terminal residue" evidence="8">
    <location>
        <position position="1"/>
    </location>
</feature>
<dbReference type="STRING" id="45351.A7SIF8"/>
<evidence type="ECO:0000313" key="8">
    <source>
        <dbReference type="EMBL" id="EDO36503.1"/>
    </source>
</evidence>
<dbReference type="PANTHER" id="PTHR46393:SF7">
    <property type="entry name" value="COMPLEMENT C2"/>
    <property type="match status" value="1"/>
</dbReference>
<dbReference type="PROSITE" id="PS50923">
    <property type="entry name" value="SUSHI"/>
    <property type="match status" value="17"/>
</dbReference>
<keyword evidence="5" id="KW-0325">Glycoprotein</keyword>
<dbReference type="eggNOG" id="KOG4297">
    <property type="taxonomic scope" value="Eukaryota"/>
</dbReference>
<evidence type="ECO:0000256" key="1">
    <source>
        <dbReference type="ARBA" id="ARBA00022659"/>
    </source>
</evidence>
<dbReference type="Pfam" id="PF00084">
    <property type="entry name" value="Sushi"/>
    <property type="match status" value="17"/>
</dbReference>
<evidence type="ECO:0000256" key="4">
    <source>
        <dbReference type="ARBA" id="ARBA00023157"/>
    </source>
</evidence>
<feature type="domain" description="Sushi" evidence="7">
    <location>
        <begin position="830"/>
        <end position="887"/>
    </location>
</feature>
<feature type="disulfide bond" evidence="6">
    <location>
        <begin position="122"/>
        <end position="149"/>
    </location>
</feature>
<accession>A7SIF8</accession>
<dbReference type="CDD" id="cd00033">
    <property type="entry name" value="CCP"/>
    <property type="match status" value="18"/>
</dbReference>
<evidence type="ECO:0000313" key="9">
    <source>
        <dbReference type="Proteomes" id="UP000001593"/>
    </source>
</evidence>
<feature type="disulfide bond" evidence="6">
    <location>
        <begin position="974"/>
        <end position="1001"/>
    </location>
</feature>
<evidence type="ECO:0000259" key="7">
    <source>
        <dbReference type="PROSITE" id="PS50923"/>
    </source>
</evidence>
<evidence type="ECO:0000256" key="2">
    <source>
        <dbReference type="ARBA" id="ARBA00022729"/>
    </source>
</evidence>
<gene>
    <name evidence="8" type="ORF">NEMVEDRAFT_v1g20002</name>
</gene>
<dbReference type="SUPFAM" id="SSF57535">
    <property type="entry name" value="Complement control module/SCR domain"/>
    <property type="match status" value="18"/>
</dbReference>
<evidence type="ECO:0000256" key="3">
    <source>
        <dbReference type="ARBA" id="ARBA00022737"/>
    </source>
</evidence>
<feature type="domain" description="Sushi" evidence="7">
    <location>
        <begin position="656"/>
        <end position="713"/>
    </location>
</feature>
<feature type="domain" description="Sushi" evidence="7">
    <location>
        <begin position="540"/>
        <end position="597"/>
    </location>
</feature>
<feature type="domain" description="Sushi" evidence="7">
    <location>
        <begin position="151"/>
        <end position="210"/>
    </location>
</feature>
<evidence type="ECO:0000256" key="5">
    <source>
        <dbReference type="ARBA" id="ARBA00023180"/>
    </source>
</evidence>
<dbReference type="PANTHER" id="PTHR46393">
    <property type="entry name" value="SUSHI DOMAIN-CONTAINING PROTEIN"/>
    <property type="match status" value="1"/>
</dbReference>
<feature type="disulfide bond" evidence="6">
    <location>
        <begin position="858"/>
        <end position="885"/>
    </location>
</feature>
<reference evidence="8 9" key="1">
    <citation type="journal article" date="2007" name="Science">
        <title>Sea anemone genome reveals ancestral eumetazoan gene repertoire and genomic organization.</title>
        <authorList>
            <person name="Putnam N.H."/>
            <person name="Srivastava M."/>
            <person name="Hellsten U."/>
            <person name="Dirks B."/>
            <person name="Chapman J."/>
            <person name="Salamov A."/>
            <person name="Terry A."/>
            <person name="Shapiro H."/>
            <person name="Lindquist E."/>
            <person name="Kapitonov V.V."/>
            <person name="Jurka J."/>
            <person name="Genikhovich G."/>
            <person name="Grigoriev I.V."/>
            <person name="Lucas S.M."/>
            <person name="Steele R.E."/>
            <person name="Finnerty J.R."/>
            <person name="Technau U."/>
            <person name="Martindale M.Q."/>
            <person name="Rokhsar D.S."/>
        </authorList>
    </citation>
    <scope>NUCLEOTIDE SEQUENCE [LARGE SCALE GENOMIC DNA]</scope>
    <source>
        <strain evidence="9">CH2 X CH6</strain>
    </source>
</reference>
<feature type="disulfide bond" evidence="6">
    <location>
        <begin position="153"/>
        <end position="196"/>
    </location>
</feature>
<organism evidence="8 9">
    <name type="scientific">Nematostella vectensis</name>
    <name type="common">Starlet sea anemone</name>
    <dbReference type="NCBI Taxonomy" id="45351"/>
    <lineage>
        <taxon>Eukaryota</taxon>
        <taxon>Metazoa</taxon>
        <taxon>Cnidaria</taxon>
        <taxon>Anthozoa</taxon>
        <taxon>Hexacorallia</taxon>
        <taxon>Actiniaria</taxon>
        <taxon>Edwardsiidae</taxon>
        <taxon>Nematostella</taxon>
    </lineage>
</organism>
<feature type="domain" description="Sushi" evidence="7">
    <location>
        <begin position="946"/>
        <end position="1003"/>
    </location>
</feature>
<feature type="domain" description="Sushi" evidence="7">
    <location>
        <begin position="1"/>
        <end position="34"/>
    </location>
</feature>